<dbReference type="GO" id="GO:0016747">
    <property type="term" value="F:acyltransferase activity, transferring groups other than amino-acyl groups"/>
    <property type="evidence" value="ECO:0007669"/>
    <property type="project" value="InterPro"/>
</dbReference>
<dbReference type="CDD" id="cd04301">
    <property type="entry name" value="NAT_SF"/>
    <property type="match status" value="1"/>
</dbReference>
<dbReference type="Proteomes" id="UP000006437">
    <property type="component" value="Unassembled WGS sequence"/>
</dbReference>
<comment type="caution">
    <text evidence="2">The sequence shown here is derived from an EMBL/GenBank/DDBJ whole genome shotgun (WGS) entry which is preliminary data.</text>
</comment>
<name>G9X2V6_9FIRM</name>
<protein>
    <recommendedName>
        <fullName evidence="1">N-acetyltransferase domain-containing protein</fullName>
    </recommendedName>
</protein>
<reference evidence="2 3" key="1">
    <citation type="submission" date="2011-08" db="EMBL/GenBank/DDBJ databases">
        <title>The Genome Sequence of Eubacteriaceae bacterium ACC19a.</title>
        <authorList>
            <consortium name="The Broad Institute Genome Sequencing Platform"/>
            <person name="Earl A."/>
            <person name="Ward D."/>
            <person name="Feldgarden M."/>
            <person name="Gevers D."/>
            <person name="Sizova M."/>
            <person name="Hazen A."/>
            <person name="Epstein S."/>
            <person name="Young S.K."/>
            <person name="Zeng Q."/>
            <person name="Gargeya S."/>
            <person name="Fitzgerald M."/>
            <person name="Haas B."/>
            <person name="Abouelleil A."/>
            <person name="Alvarado L."/>
            <person name="Arachchi H.M."/>
            <person name="Berlin A."/>
            <person name="Brown A."/>
            <person name="Chapman S.B."/>
            <person name="Chen Z."/>
            <person name="Dunbar C."/>
            <person name="Freedman E."/>
            <person name="Gearin G."/>
            <person name="Gellesch M."/>
            <person name="Goldberg J."/>
            <person name="Griggs A."/>
            <person name="Gujja S."/>
            <person name="Heiman D."/>
            <person name="Howarth C."/>
            <person name="Larson L."/>
            <person name="Lui A."/>
            <person name="MacDonald P.J.P."/>
            <person name="Montmayeur A."/>
            <person name="Murphy C."/>
            <person name="Neiman D."/>
            <person name="Pearson M."/>
            <person name="Priest M."/>
            <person name="Roberts A."/>
            <person name="Saif S."/>
            <person name="Shea T."/>
            <person name="Shenoy N."/>
            <person name="Sisk P."/>
            <person name="Stolte C."/>
            <person name="Sykes S."/>
            <person name="Wortman J."/>
            <person name="Nusbaum C."/>
            <person name="Birren B."/>
        </authorList>
    </citation>
    <scope>NUCLEOTIDE SEQUENCE [LARGE SCALE GENOMIC DNA]</scope>
    <source>
        <strain evidence="2 3">ACC19a</strain>
    </source>
</reference>
<dbReference type="SUPFAM" id="SSF55729">
    <property type="entry name" value="Acyl-CoA N-acyltransferases (Nat)"/>
    <property type="match status" value="1"/>
</dbReference>
<feature type="domain" description="N-acetyltransferase" evidence="1">
    <location>
        <begin position="168"/>
        <end position="238"/>
    </location>
</feature>
<evidence type="ECO:0000259" key="1">
    <source>
        <dbReference type="Pfam" id="PF00583"/>
    </source>
</evidence>
<sequence length="266" mass="30923">MLNNEIYEEYFLNASISTFNINIGGFVSKYWGIDISSNCIFPIYEKNDPQIDKKISEIENFLLEKDIVPIYRIVYQDNYQKLDRVLFNKHYEKVANNIVLACPLQGKKNELFKFADFNESGIYIDTEITGGDGFLEDYFYLRKISKNDQIIFNTAIDICPLKKYSASLLEEGHLIGQAYFIRQGDVVIIKDIVISTKYRGLGYSSKILYSILTYCLKNGAELVIAEIPTDNENVMNLFGNNPMFFKLYDIFYRQLIKNTKGRFIFD</sequence>
<accession>G9X2V6</accession>
<evidence type="ECO:0000313" key="2">
    <source>
        <dbReference type="EMBL" id="EHL11176.1"/>
    </source>
</evidence>
<organism evidence="2 3">
    <name type="scientific">Peptoanaerobacter stomatis</name>
    <dbReference type="NCBI Taxonomy" id="796937"/>
    <lineage>
        <taxon>Bacteria</taxon>
        <taxon>Bacillati</taxon>
        <taxon>Bacillota</taxon>
        <taxon>Clostridia</taxon>
        <taxon>Peptostreptococcales</taxon>
        <taxon>Filifactoraceae</taxon>
        <taxon>Peptoanaerobacter</taxon>
    </lineage>
</organism>
<dbReference type="HOGENOM" id="CLU_1072604_0_0_9"/>
<dbReference type="Gene3D" id="3.40.630.30">
    <property type="match status" value="1"/>
</dbReference>
<dbReference type="RefSeq" id="WP_009524949.1">
    <property type="nucleotide sequence ID" value="NZ_JBQMYE010000089.1"/>
</dbReference>
<evidence type="ECO:0000313" key="3">
    <source>
        <dbReference type="Proteomes" id="UP000006437"/>
    </source>
</evidence>
<dbReference type="EMBL" id="AFZE01000056">
    <property type="protein sequence ID" value="EHL11176.1"/>
    <property type="molecule type" value="Genomic_DNA"/>
</dbReference>
<proteinExistence type="predicted"/>
<dbReference type="Pfam" id="PF00583">
    <property type="entry name" value="Acetyltransf_1"/>
    <property type="match status" value="1"/>
</dbReference>
<dbReference type="InterPro" id="IPR016181">
    <property type="entry name" value="Acyl_CoA_acyltransferase"/>
</dbReference>
<dbReference type="AlphaFoldDB" id="G9X2V6"/>
<dbReference type="BioCyc" id="EBAC796937-HMP:GMGH-715-MONOMER"/>
<gene>
    <name evidence="2" type="ORF">HMPREF9629_00713</name>
</gene>
<dbReference type="InterPro" id="IPR000182">
    <property type="entry name" value="GNAT_dom"/>
</dbReference>